<organism evidence="1 2">
    <name type="scientific">Actinokineospora spheciospongiae</name>
    <dbReference type="NCBI Taxonomy" id="909613"/>
    <lineage>
        <taxon>Bacteria</taxon>
        <taxon>Bacillati</taxon>
        <taxon>Actinomycetota</taxon>
        <taxon>Actinomycetes</taxon>
        <taxon>Pseudonocardiales</taxon>
        <taxon>Pseudonocardiaceae</taxon>
        <taxon>Actinokineospora</taxon>
    </lineage>
</organism>
<sequence length="173" mass="19236">MAFYGDPDELDRLAGQIEQRAEEVRKHGRDMDTQARGMRWKSIAADRCRETIAADRKKLDATADKLDAAAAALRQHAQQVRELIAAIKRIGEQVVNWFNGAIDRFNQAVESFKNAVADVARGVGDALGFGGDSPQPPRPPWEGWKYQPNSLPPFGDKQWLDVGEYMRAQGVAS</sequence>
<dbReference type="SUPFAM" id="SSF140453">
    <property type="entry name" value="EsxAB dimer-like"/>
    <property type="match status" value="1"/>
</dbReference>
<dbReference type="eggNOG" id="ENOG50342U4">
    <property type="taxonomic scope" value="Bacteria"/>
</dbReference>
<dbReference type="RefSeq" id="WP_035285031.1">
    <property type="nucleotide sequence ID" value="NZ_AYXG01000153.1"/>
</dbReference>
<accession>W7IJN5</accession>
<dbReference type="AlphaFoldDB" id="W7IJN5"/>
<dbReference type="Proteomes" id="UP000019277">
    <property type="component" value="Unassembled WGS sequence"/>
</dbReference>
<comment type="caution">
    <text evidence="1">The sequence shown here is derived from an EMBL/GenBank/DDBJ whole genome shotgun (WGS) entry which is preliminary data.</text>
</comment>
<gene>
    <name evidence="1" type="ORF">UO65_4145</name>
</gene>
<dbReference type="OrthoDB" id="3684067at2"/>
<keyword evidence="2" id="KW-1185">Reference proteome</keyword>
<protein>
    <submittedName>
        <fullName evidence="1">Uncharacterized protein</fullName>
    </submittedName>
</protein>
<reference evidence="1 2" key="1">
    <citation type="journal article" date="2014" name="Genome Announc.">
        <title>Draft Genome Sequence of the Antitrypanosomally Active Sponge-Associated Bacterium Actinokineospora sp. Strain EG49.</title>
        <authorList>
            <person name="Harjes J."/>
            <person name="Ryu T."/>
            <person name="Abdelmohsen U.R."/>
            <person name="Moitinho-Silva L."/>
            <person name="Horn H."/>
            <person name="Ravasi T."/>
            <person name="Hentschel U."/>
        </authorList>
    </citation>
    <scope>NUCLEOTIDE SEQUENCE [LARGE SCALE GENOMIC DNA]</scope>
    <source>
        <strain evidence="1 2">EG49</strain>
    </source>
</reference>
<dbReference type="STRING" id="909613.UO65_4145"/>
<dbReference type="InterPro" id="IPR036689">
    <property type="entry name" value="ESAT-6-like_sf"/>
</dbReference>
<name>W7IJN5_9PSEU</name>
<evidence type="ECO:0000313" key="2">
    <source>
        <dbReference type="Proteomes" id="UP000019277"/>
    </source>
</evidence>
<proteinExistence type="predicted"/>
<dbReference type="Gene3D" id="1.10.287.1060">
    <property type="entry name" value="ESAT-6-like"/>
    <property type="match status" value="1"/>
</dbReference>
<dbReference type="EMBL" id="AYXG01000153">
    <property type="protein sequence ID" value="EWC60573.1"/>
    <property type="molecule type" value="Genomic_DNA"/>
</dbReference>
<evidence type="ECO:0000313" key="1">
    <source>
        <dbReference type="EMBL" id="EWC60573.1"/>
    </source>
</evidence>
<accession>A0A8E2WUM6</accession>